<organism evidence="4">
    <name type="scientific">Nippostrongylus brasiliensis</name>
    <name type="common">Rat hookworm</name>
    <dbReference type="NCBI Taxonomy" id="27835"/>
    <lineage>
        <taxon>Eukaryota</taxon>
        <taxon>Metazoa</taxon>
        <taxon>Ecdysozoa</taxon>
        <taxon>Nematoda</taxon>
        <taxon>Chromadorea</taxon>
        <taxon>Rhabditida</taxon>
        <taxon>Rhabditina</taxon>
        <taxon>Rhabditomorpha</taxon>
        <taxon>Strongyloidea</taxon>
        <taxon>Heligmosomidae</taxon>
        <taxon>Nippostrongylus</taxon>
    </lineage>
</organism>
<gene>
    <name evidence="2" type="ORF">NBR_LOCUS16420</name>
</gene>
<reference evidence="2 3" key="2">
    <citation type="submission" date="2018-11" db="EMBL/GenBank/DDBJ databases">
        <authorList>
            <consortium name="Pathogen Informatics"/>
        </authorList>
    </citation>
    <scope>NUCLEOTIDE SEQUENCE [LARGE SCALE GENOMIC DNA]</scope>
</reference>
<dbReference type="AlphaFoldDB" id="A0A0N4YHR5"/>
<dbReference type="EMBL" id="UYSL01022192">
    <property type="protein sequence ID" value="VDL80015.1"/>
    <property type="molecule type" value="Genomic_DNA"/>
</dbReference>
<accession>A0A0N4YHR5</accession>
<protein>
    <submittedName>
        <fullName evidence="4">RanBD1 domain-containing protein</fullName>
    </submittedName>
</protein>
<evidence type="ECO:0000256" key="1">
    <source>
        <dbReference type="SAM" id="MobiDB-lite"/>
    </source>
</evidence>
<evidence type="ECO:0000313" key="4">
    <source>
        <dbReference type="WBParaSite" id="NBR_0001641901-mRNA-1"/>
    </source>
</evidence>
<feature type="region of interest" description="Disordered" evidence="1">
    <location>
        <begin position="1"/>
        <end position="25"/>
    </location>
</feature>
<dbReference type="WBParaSite" id="NBR_0001641901-mRNA-1">
    <property type="protein sequence ID" value="NBR_0001641901-mRNA-1"/>
    <property type="gene ID" value="NBR_0001641901"/>
</dbReference>
<evidence type="ECO:0000313" key="3">
    <source>
        <dbReference type="Proteomes" id="UP000271162"/>
    </source>
</evidence>
<reference evidence="4" key="1">
    <citation type="submission" date="2017-02" db="UniProtKB">
        <authorList>
            <consortium name="WormBaseParasite"/>
        </authorList>
    </citation>
    <scope>IDENTIFICATION</scope>
</reference>
<proteinExistence type="predicted"/>
<evidence type="ECO:0000313" key="2">
    <source>
        <dbReference type="EMBL" id="VDL80015.1"/>
    </source>
</evidence>
<keyword evidence="3" id="KW-1185">Reference proteome</keyword>
<name>A0A0N4YHR5_NIPBR</name>
<dbReference type="Proteomes" id="UP000271162">
    <property type="component" value="Unassembled WGS sequence"/>
</dbReference>
<sequence>MMEREQTKAPESGCGEKETVEIEKKGRDVKSDERIGLLALKTQKAAWDCEAFENLKTSQFEKLQKSGGKWA</sequence>